<dbReference type="Gene3D" id="1.10.287.110">
    <property type="entry name" value="DnaJ domain"/>
    <property type="match status" value="1"/>
</dbReference>
<proteinExistence type="predicted"/>
<feature type="domain" description="J" evidence="1">
    <location>
        <begin position="515"/>
        <end position="624"/>
    </location>
</feature>
<dbReference type="Proteomes" id="UP000816034">
    <property type="component" value="Unassembled WGS sequence"/>
</dbReference>
<accession>A0AA88GS25</accession>
<gene>
    <name evidence="2" type="ORF">C9374_003146</name>
</gene>
<reference evidence="2 3" key="1">
    <citation type="journal article" date="2018" name="BMC Genomics">
        <title>The genome of Naegleria lovaniensis, the basis for a comparative approach to unravel pathogenicity factors of the human pathogenic amoeba N. fowleri.</title>
        <authorList>
            <person name="Liechti N."/>
            <person name="Schurch N."/>
            <person name="Bruggmann R."/>
            <person name="Wittwer M."/>
        </authorList>
    </citation>
    <scope>NUCLEOTIDE SEQUENCE [LARGE SCALE GENOMIC DNA]</scope>
    <source>
        <strain evidence="2 3">ATCC 30569</strain>
    </source>
</reference>
<dbReference type="InterPro" id="IPR001623">
    <property type="entry name" value="DnaJ_domain"/>
</dbReference>
<evidence type="ECO:0000259" key="1">
    <source>
        <dbReference type="PROSITE" id="PS50076"/>
    </source>
</evidence>
<dbReference type="InterPro" id="IPR018253">
    <property type="entry name" value="DnaJ_domain_CS"/>
</dbReference>
<dbReference type="PROSITE" id="PS00636">
    <property type="entry name" value="DNAJ_1"/>
    <property type="match status" value="1"/>
</dbReference>
<protein>
    <recommendedName>
        <fullName evidence="1">J domain-containing protein</fullName>
    </recommendedName>
</protein>
<evidence type="ECO:0000313" key="3">
    <source>
        <dbReference type="Proteomes" id="UP000816034"/>
    </source>
</evidence>
<dbReference type="InterPro" id="IPR036869">
    <property type="entry name" value="J_dom_sf"/>
</dbReference>
<dbReference type="GeneID" id="68095601"/>
<dbReference type="EMBL" id="PYSW02000017">
    <property type="protein sequence ID" value="KAG2385997.1"/>
    <property type="molecule type" value="Genomic_DNA"/>
</dbReference>
<comment type="caution">
    <text evidence="2">The sequence shown here is derived from an EMBL/GenBank/DDBJ whole genome shotgun (WGS) entry which is preliminary data.</text>
</comment>
<dbReference type="SMART" id="SM00271">
    <property type="entry name" value="DnaJ"/>
    <property type="match status" value="1"/>
</dbReference>
<dbReference type="PRINTS" id="PR00625">
    <property type="entry name" value="JDOMAIN"/>
</dbReference>
<sequence length="632" mass="74532">MFCKYPATNALIKSCSLNHHQFHSHYYATMIQQHPIFFLVKPVSFYGPSSWYRPREDPKQVYIPLWIFQYGDAIAYKVKLRVTIDPRKQRELLTQIFGELVDVPMEKDPLVLTQNPEDFSQRDVKEKQRAQKKILKELKLEDESTLQELVNVLKNILSNKFQIQKHNFTVENMSSSEITITCIIDHIKLSEYNQALPTNLPGEATQPMSSPVIDDISYVYASTQFERRYIKRIVDRIDRKYLTDPTVISKVNYKLKWYENMWDSVKLFFSKSAFKRDYEVDYYTVDWETSWSLALDNYIPDSMQKQLHQIIERSISTSEEAILFDSPSLIVGGFDLEKTDFKLHKKDLIYFPFYVKQDVLQFPHYLKWLSPFQLKQKVKKIEHGEYSFHSFTDGITSSYVTGYVPYSFFKLFSSYFVGTYVGWYLLYLLLPITNFSNFLLYGFLFSTITSASATTEQYYKPLLHKEHHRKFAVMIHNKYIANKPLQRIYANAWKWCAHPSDGNTALGIEISKGCDLYSLLELDPKRFGLYTQEEIRVQYKKMAMIYHPDIFASKQRGFISGSDTSGEVEQEIEKSSKPEDILEAPKKEEEEWTKEEILERFKQINYAFSILGDPYKRELYHKHGAAYFKFSM</sequence>
<name>A0AA88GS25_NAELO</name>
<dbReference type="SUPFAM" id="SSF46565">
    <property type="entry name" value="Chaperone J-domain"/>
    <property type="match status" value="1"/>
</dbReference>
<evidence type="ECO:0000313" key="2">
    <source>
        <dbReference type="EMBL" id="KAG2385997.1"/>
    </source>
</evidence>
<organism evidence="2 3">
    <name type="scientific">Naegleria lovaniensis</name>
    <name type="common">Amoeba</name>
    <dbReference type="NCBI Taxonomy" id="51637"/>
    <lineage>
        <taxon>Eukaryota</taxon>
        <taxon>Discoba</taxon>
        <taxon>Heterolobosea</taxon>
        <taxon>Tetramitia</taxon>
        <taxon>Eutetramitia</taxon>
        <taxon>Vahlkampfiidae</taxon>
        <taxon>Naegleria</taxon>
    </lineage>
</organism>
<dbReference type="PROSITE" id="PS50076">
    <property type="entry name" value="DNAJ_2"/>
    <property type="match status" value="1"/>
</dbReference>
<dbReference type="AlphaFoldDB" id="A0AA88GS25"/>
<keyword evidence="3" id="KW-1185">Reference proteome</keyword>
<dbReference type="RefSeq" id="XP_044549990.1">
    <property type="nucleotide sequence ID" value="XM_044692642.1"/>
</dbReference>
<dbReference type="CDD" id="cd06257">
    <property type="entry name" value="DnaJ"/>
    <property type="match status" value="1"/>
</dbReference>